<name>A0A7D9I6W1_PARCT</name>
<dbReference type="PANTHER" id="PTHR46704">
    <property type="entry name" value="CXC DOMAIN-CONTAINING PROTEIN-RELATED"/>
    <property type="match status" value="1"/>
</dbReference>
<proteinExistence type="predicted"/>
<dbReference type="Proteomes" id="UP001152795">
    <property type="component" value="Unassembled WGS sequence"/>
</dbReference>
<dbReference type="AlphaFoldDB" id="A0A7D9I6W1"/>
<dbReference type="EMBL" id="CACRXK020004164">
    <property type="protein sequence ID" value="CAB4001732.1"/>
    <property type="molecule type" value="Genomic_DNA"/>
</dbReference>
<reference evidence="1" key="1">
    <citation type="submission" date="2020-04" db="EMBL/GenBank/DDBJ databases">
        <authorList>
            <person name="Alioto T."/>
            <person name="Alioto T."/>
            <person name="Gomez Garrido J."/>
        </authorList>
    </citation>
    <scope>NUCLEOTIDE SEQUENCE</scope>
    <source>
        <strain evidence="1">A484AB</strain>
    </source>
</reference>
<gene>
    <name evidence="1" type="ORF">PACLA_8A041205</name>
</gene>
<sequence>MAAVIHMVRPTTAKTFNEYVSLNIIPFLEAQMKNSTQRIDAVWDNYPEENNAKALTQQRRGNGPRTRVGDGSTPLPKREWNSGFLKNVENKKELFSFISTQISKIDMDGKLLLSTHFETVLANRNCDLTTLQPCNHSEADTRILLHLAHAVQQGHTAAYVRTVDSDVVVLTVRFFDTLGLSELWVGFGTGKKYRDIPVHVLHSNLGPSKSLALPLFHSLTGCDTTSQFLGCGKKTAWAAWTSLPDLTDTLEALTEDPTLFSIDSVHMQRIERLFTNGSRSLENLPPTQAALFQHVKRALLQAIFYWDKATSVQQEIPDLSEWGWQKDGTSTWQPLWTTLTNASVACAILLHCACLKAYQGRCKCKRAGVKCTALCKCEGGCLNNEGGDDQ</sequence>
<dbReference type="OrthoDB" id="5949854at2759"/>
<comment type="caution">
    <text evidence="1">The sequence shown here is derived from an EMBL/GenBank/DDBJ whole genome shotgun (WGS) entry which is preliminary data.</text>
</comment>
<keyword evidence="2" id="KW-1185">Reference proteome</keyword>
<accession>A0A7D9I6W1</accession>
<organism evidence="1 2">
    <name type="scientific">Paramuricea clavata</name>
    <name type="common">Red gorgonian</name>
    <name type="synonym">Violescent sea-whip</name>
    <dbReference type="NCBI Taxonomy" id="317549"/>
    <lineage>
        <taxon>Eukaryota</taxon>
        <taxon>Metazoa</taxon>
        <taxon>Cnidaria</taxon>
        <taxon>Anthozoa</taxon>
        <taxon>Octocorallia</taxon>
        <taxon>Malacalcyonacea</taxon>
        <taxon>Plexauridae</taxon>
        <taxon>Paramuricea</taxon>
    </lineage>
</organism>
<dbReference type="PANTHER" id="PTHR46704:SF1">
    <property type="entry name" value="TELOMERE LENGTH REGULATION PROTEIN TEL2 HOMOLOG"/>
    <property type="match status" value="1"/>
</dbReference>
<evidence type="ECO:0000313" key="1">
    <source>
        <dbReference type="EMBL" id="CAB4001732.1"/>
    </source>
</evidence>
<evidence type="ECO:0000313" key="2">
    <source>
        <dbReference type="Proteomes" id="UP001152795"/>
    </source>
</evidence>
<protein>
    <submittedName>
        <fullName evidence="1">Uncharacterized protein</fullName>
    </submittedName>
</protein>